<feature type="binding site" evidence="8">
    <location>
        <begin position="175"/>
        <end position="182"/>
    </location>
    <ligand>
        <name>NAD(+)</name>
        <dbReference type="ChEBI" id="CHEBI:57540"/>
    </ligand>
</feature>
<feature type="domain" description="Pyridine nucleotide-disulphide oxidoreductase dimerisation" evidence="12">
    <location>
        <begin position="338"/>
        <end position="446"/>
    </location>
</feature>
<proteinExistence type="inferred from homology"/>
<evidence type="ECO:0000256" key="5">
    <source>
        <dbReference type="ARBA" id="ARBA00023157"/>
    </source>
</evidence>
<dbReference type="AlphaFoldDB" id="A0A1G7BS53"/>
<dbReference type="InterPro" id="IPR023753">
    <property type="entry name" value="FAD/NAD-binding_dom"/>
</dbReference>
<feature type="binding site" evidence="8">
    <location>
        <position position="51"/>
    </location>
    <ligand>
        <name>FAD</name>
        <dbReference type="ChEBI" id="CHEBI:57692"/>
    </ligand>
</feature>
<keyword evidence="5" id="KW-1015">Disulfide bond</keyword>
<evidence type="ECO:0000313" key="14">
    <source>
        <dbReference type="EMBL" id="SDE29974.1"/>
    </source>
</evidence>
<keyword evidence="6 10" id="KW-0676">Redox-active center</keyword>
<dbReference type="GO" id="GO:0050660">
    <property type="term" value="F:flavin adenine dinucleotide binding"/>
    <property type="evidence" value="ECO:0007669"/>
    <property type="project" value="InterPro"/>
</dbReference>
<protein>
    <submittedName>
        <fullName evidence="14">Glutathione reductase (NADPH)</fullName>
    </submittedName>
</protein>
<keyword evidence="15" id="KW-1185">Reference proteome</keyword>
<feature type="binding site" evidence="8">
    <location>
        <position position="262"/>
    </location>
    <ligand>
        <name>NAD(+)</name>
        <dbReference type="ChEBI" id="CHEBI:57540"/>
    </ligand>
</feature>
<dbReference type="InterPro" id="IPR001100">
    <property type="entry name" value="Pyr_nuc-diS_OxRdtase"/>
</dbReference>
<evidence type="ECO:0000313" key="15">
    <source>
        <dbReference type="Proteomes" id="UP000199344"/>
    </source>
</evidence>
<feature type="region of interest" description="Disordered" evidence="11">
    <location>
        <begin position="448"/>
        <end position="472"/>
    </location>
</feature>
<dbReference type="InterPro" id="IPR012999">
    <property type="entry name" value="Pyr_OxRdtase_I_AS"/>
</dbReference>
<dbReference type="Proteomes" id="UP000199344">
    <property type="component" value="Unassembled WGS sequence"/>
</dbReference>
<sequence length="472" mass="50207">MSFDYDLFVIGGGSGGVRAARIAAGYGARVGLAEESRMGGTCVIRGCVPKKLMIFASSAPEAAAEARGYGWPDAQTGAFSWDAFKAKLDAELDRLEAAYTRGFESAGGTIHHQRARVTGPHEVTLADGTLLSAKHILVAVGGRPQRPGIPGEELGMISDDLFMMEKLPGRVLVIGGGFIACEFATILNGLGVDTVLAYRGDKVLRGFDGDARQLVTDQLQQIGVEVRLGLSPARLARDGDAVIAHFDDGSSDRYDAVMFATGRRPNTAGLGLEEVGVTLGPGGAVMVDDWSQSNIPSIYAVGDVTDRVNLTPVAIREGHSFADTLFGNHPRHMDHSLVASAVYTRPHELGSIGMTEDEAISRGGVEVYDTRFRPMRSMFAGSDARVMMKLIVDDQTRQVLGCQIFGPEAGELIQLAAIPIIMGATKEDFDRTVAVHPTMAEELVTMRQPTRHHARAAADSGAADAAERAAQA</sequence>
<dbReference type="NCBIfam" id="NF004776">
    <property type="entry name" value="PRK06116.1"/>
    <property type="match status" value="1"/>
</dbReference>
<evidence type="ECO:0000256" key="10">
    <source>
        <dbReference type="RuleBase" id="RU003691"/>
    </source>
</evidence>
<dbReference type="PROSITE" id="PS00076">
    <property type="entry name" value="PYRIDINE_REDOX_1"/>
    <property type="match status" value="1"/>
</dbReference>
<evidence type="ECO:0000256" key="1">
    <source>
        <dbReference type="ARBA" id="ARBA00007532"/>
    </source>
</evidence>
<dbReference type="PRINTS" id="PR00368">
    <property type="entry name" value="FADPNR"/>
</dbReference>
<dbReference type="InterPro" id="IPR004099">
    <property type="entry name" value="Pyr_nucl-diS_OxRdtase_dimer"/>
</dbReference>
<evidence type="ECO:0000256" key="11">
    <source>
        <dbReference type="SAM" id="MobiDB-lite"/>
    </source>
</evidence>
<evidence type="ECO:0000256" key="7">
    <source>
        <dbReference type="PIRSR" id="PIRSR000350-2"/>
    </source>
</evidence>
<dbReference type="Gene3D" id="3.50.50.60">
    <property type="entry name" value="FAD/NAD(P)-binding domain"/>
    <property type="match status" value="2"/>
</dbReference>
<dbReference type="SUPFAM" id="SSF51905">
    <property type="entry name" value="FAD/NAD(P)-binding domain"/>
    <property type="match status" value="1"/>
</dbReference>
<feature type="binding site" evidence="8">
    <location>
        <position position="303"/>
    </location>
    <ligand>
        <name>FAD</name>
        <dbReference type="ChEBI" id="CHEBI:57692"/>
    </ligand>
</feature>
<feature type="compositionally biased region" description="Low complexity" evidence="11">
    <location>
        <begin position="457"/>
        <end position="472"/>
    </location>
</feature>
<dbReference type="Pfam" id="PF07992">
    <property type="entry name" value="Pyr_redox_2"/>
    <property type="match status" value="1"/>
</dbReference>
<evidence type="ECO:0000256" key="9">
    <source>
        <dbReference type="PIRSR" id="PIRSR000350-4"/>
    </source>
</evidence>
<dbReference type="GO" id="GO:0006749">
    <property type="term" value="P:glutathione metabolic process"/>
    <property type="evidence" value="ECO:0007669"/>
    <property type="project" value="TreeGrafter"/>
</dbReference>
<accession>A0A1G7BS53</accession>
<evidence type="ECO:0000259" key="12">
    <source>
        <dbReference type="Pfam" id="PF02852"/>
    </source>
</evidence>
<keyword evidence="3 8" id="KW-0274">FAD</keyword>
<gene>
    <name evidence="14" type="ORF">SAMN05421538_105191</name>
</gene>
<evidence type="ECO:0000259" key="13">
    <source>
        <dbReference type="Pfam" id="PF07992"/>
    </source>
</evidence>
<dbReference type="Pfam" id="PF02852">
    <property type="entry name" value="Pyr_redox_dim"/>
    <property type="match status" value="1"/>
</dbReference>
<dbReference type="GO" id="GO:0045454">
    <property type="term" value="P:cell redox homeostasis"/>
    <property type="evidence" value="ECO:0007669"/>
    <property type="project" value="InterPro"/>
</dbReference>
<keyword evidence="2 10" id="KW-0285">Flavoprotein</keyword>
<evidence type="ECO:0000256" key="3">
    <source>
        <dbReference type="ARBA" id="ARBA00022827"/>
    </source>
</evidence>
<dbReference type="GO" id="GO:0005829">
    <property type="term" value="C:cytosol"/>
    <property type="evidence" value="ECO:0007669"/>
    <property type="project" value="TreeGrafter"/>
</dbReference>
<evidence type="ECO:0000256" key="2">
    <source>
        <dbReference type="ARBA" id="ARBA00022630"/>
    </source>
</evidence>
<evidence type="ECO:0000256" key="4">
    <source>
        <dbReference type="ARBA" id="ARBA00023002"/>
    </source>
</evidence>
<comment type="cofactor">
    <cofactor evidence="8">
        <name>FAD</name>
        <dbReference type="ChEBI" id="CHEBI:57692"/>
    </cofactor>
    <text evidence="8">Binds 1 FAD per subunit.</text>
</comment>
<dbReference type="GO" id="GO:0034599">
    <property type="term" value="P:cellular response to oxidative stress"/>
    <property type="evidence" value="ECO:0007669"/>
    <property type="project" value="TreeGrafter"/>
</dbReference>
<reference evidence="14 15" key="1">
    <citation type="submission" date="2016-10" db="EMBL/GenBank/DDBJ databases">
        <authorList>
            <person name="de Groot N.N."/>
        </authorList>
    </citation>
    <scope>NUCLEOTIDE SEQUENCE [LARGE SCALE GENOMIC DNA]</scope>
    <source>
        <strain evidence="14 15">DSM 22220</strain>
    </source>
</reference>
<keyword evidence="4 10" id="KW-0560">Oxidoreductase</keyword>
<feature type="disulfide bond" description="Redox-active" evidence="9">
    <location>
        <begin position="42"/>
        <end position="47"/>
    </location>
</feature>
<organism evidence="14 15">
    <name type="scientific">Paracoccus isoporae</name>
    <dbReference type="NCBI Taxonomy" id="591205"/>
    <lineage>
        <taxon>Bacteria</taxon>
        <taxon>Pseudomonadati</taxon>
        <taxon>Pseudomonadota</taxon>
        <taxon>Alphaproteobacteria</taxon>
        <taxon>Rhodobacterales</taxon>
        <taxon>Paracoccaceae</taxon>
        <taxon>Paracoccus</taxon>
    </lineage>
</organism>
<dbReference type="SUPFAM" id="SSF55424">
    <property type="entry name" value="FAD/NAD-linked reductases, dimerisation (C-terminal) domain"/>
    <property type="match status" value="1"/>
</dbReference>
<feature type="domain" description="FAD/NAD(P)-binding" evidence="13">
    <location>
        <begin position="5"/>
        <end position="318"/>
    </location>
</feature>
<comment type="similarity">
    <text evidence="1 10">Belongs to the class-I pyridine nucleotide-disulfide oxidoreductase family.</text>
</comment>
<dbReference type="EMBL" id="FNAH01000005">
    <property type="protein sequence ID" value="SDE29974.1"/>
    <property type="molecule type" value="Genomic_DNA"/>
</dbReference>
<dbReference type="InterPro" id="IPR046952">
    <property type="entry name" value="GSHR/TRXR-like"/>
</dbReference>
<dbReference type="InterPro" id="IPR016156">
    <property type="entry name" value="FAD/NAD-linked_Rdtase_dimer_sf"/>
</dbReference>
<feature type="active site" description="Proton acceptor" evidence="7">
    <location>
        <position position="436"/>
    </location>
</feature>
<dbReference type="GO" id="GO:0004362">
    <property type="term" value="F:glutathione-disulfide reductase (NADPH) activity"/>
    <property type="evidence" value="ECO:0007669"/>
    <property type="project" value="TreeGrafter"/>
</dbReference>
<dbReference type="PANTHER" id="PTHR42737">
    <property type="entry name" value="GLUTATHIONE REDUCTASE"/>
    <property type="match status" value="1"/>
</dbReference>
<dbReference type="InterPro" id="IPR036188">
    <property type="entry name" value="FAD/NAD-bd_sf"/>
</dbReference>
<dbReference type="RefSeq" id="WP_090523576.1">
    <property type="nucleotide sequence ID" value="NZ_FNAH01000005.1"/>
</dbReference>
<evidence type="ECO:0000256" key="6">
    <source>
        <dbReference type="ARBA" id="ARBA00023284"/>
    </source>
</evidence>
<dbReference type="PRINTS" id="PR00411">
    <property type="entry name" value="PNDRDTASEI"/>
</dbReference>
<dbReference type="PANTHER" id="PTHR42737:SF2">
    <property type="entry name" value="GLUTATHIONE REDUCTASE"/>
    <property type="match status" value="1"/>
</dbReference>
<dbReference type="PIRSF" id="PIRSF000350">
    <property type="entry name" value="Mercury_reductase_MerA"/>
    <property type="match status" value="1"/>
</dbReference>
<dbReference type="OrthoDB" id="9776382at2"/>
<evidence type="ECO:0000256" key="8">
    <source>
        <dbReference type="PIRSR" id="PIRSR000350-3"/>
    </source>
</evidence>
<keyword evidence="8" id="KW-0547">Nucleotide-binding</keyword>
<dbReference type="Gene3D" id="3.30.390.30">
    <property type="match status" value="1"/>
</dbReference>
<name>A0A1G7BS53_9RHOB</name>
<dbReference type="STRING" id="591205.SAMN05421538_105191"/>
<keyword evidence="8" id="KW-0520">NAD</keyword>